<dbReference type="SUPFAM" id="SSF56655">
    <property type="entry name" value="Carbohydrate phosphatase"/>
    <property type="match status" value="1"/>
</dbReference>
<dbReference type="EMBL" id="MSPP01000002">
    <property type="protein sequence ID" value="OUD09568.1"/>
    <property type="molecule type" value="Genomic_DNA"/>
</dbReference>
<evidence type="ECO:0000256" key="1">
    <source>
        <dbReference type="ARBA" id="ARBA00009759"/>
    </source>
</evidence>
<reference evidence="5 6" key="1">
    <citation type="submission" date="2016-12" db="EMBL/GenBank/DDBJ databases">
        <title>The draft genome sequence of HSLHS2.</title>
        <authorList>
            <person name="Hu D."/>
            <person name="Wang L."/>
            <person name="Shao Z."/>
        </authorList>
    </citation>
    <scope>NUCLEOTIDE SEQUENCE [LARGE SCALE GENOMIC DNA]</scope>
    <source>
        <strain evidence="5">MCCC 1A06712</strain>
    </source>
</reference>
<proteinExistence type="inferred from homology"/>
<dbReference type="GO" id="GO:0046854">
    <property type="term" value="P:phosphatidylinositol phosphate biosynthetic process"/>
    <property type="evidence" value="ECO:0007669"/>
    <property type="project" value="InterPro"/>
</dbReference>
<dbReference type="CDD" id="cd01638">
    <property type="entry name" value="CysQ"/>
    <property type="match status" value="1"/>
</dbReference>
<evidence type="ECO:0000313" key="6">
    <source>
        <dbReference type="Proteomes" id="UP000194664"/>
    </source>
</evidence>
<dbReference type="PANTHER" id="PTHR20854">
    <property type="entry name" value="INOSITOL MONOPHOSPHATASE"/>
    <property type="match status" value="1"/>
</dbReference>
<feature type="binding site" evidence="4">
    <location>
        <position position="87"/>
    </location>
    <ligand>
        <name>Mg(2+)</name>
        <dbReference type="ChEBI" id="CHEBI:18420"/>
        <label>1</label>
        <note>catalytic</note>
    </ligand>
</feature>
<dbReference type="Gene3D" id="3.40.190.80">
    <property type="match status" value="1"/>
</dbReference>
<comment type="cofactor">
    <cofactor evidence="4">
        <name>Mg(2+)</name>
        <dbReference type="ChEBI" id="CHEBI:18420"/>
    </cofactor>
</comment>
<accession>A0A251WZK6</accession>
<dbReference type="OrthoDB" id="9785695at2"/>
<dbReference type="Pfam" id="PF00459">
    <property type="entry name" value="Inositol_P"/>
    <property type="match status" value="1"/>
</dbReference>
<feature type="binding site" evidence="4">
    <location>
        <position position="84"/>
    </location>
    <ligand>
        <name>Mg(2+)</name>
        <dbReference type="ChEBI" id="CHEBI:18420"/>
        <label>1</label>
        <note>catalytic</note>
    </ligand>
</feature>
<dbReference type="InterPro" id="IPR020550">
    <property type="entry name" value="Inositol_monophosphatase_CS"/>
</dbReference>
<dbReference type="PANTHER" id="PTHR20854:SF4">
    <property type="entry name" value="INOSITOL-1-MONOPHOSPHATASE-RELATED"/>
    <property type="match status" value="1"/>
</dbReference>
<evidence type="ECO:0000256" key="4">
    <source>
        <dbReference type="PIRSR" id="PIRSR600760-2"/>
    </source>
</evidence>
<dbReference type="GO" id="GO:0046872">
    <property type="term" value="F:metal ion binding"/>
    <property type="evidence" value="ECO:0007669"/>
    <property type="project" value="UniProtKB-KW"/>
</dbReference>
<dbReference type="InterPro" id="IPR000760">
    <property type="entry name" value="Inositol_monophosphatase-like"/>
</dbReference>
<feature type="binding site" evidence="4">
    <location>
        <position position="202"/>
    </location>
    <ligand>
        <name>Mg(2+)</name>
        <dbReference type="ChEBI" id="CHEBI:18420"/>
        <label>1</label>
        <note>catalytic</note>
    </ligand>
</feature>
<dbReference type="GO" id="GO:0006020">
    <property type="term" value="P:inositol metabolic process"/>
    <property type="evidence" value="ECO:0007669"/>
    <property type="project" value="TreeGrafter"/>
</dbReference>
<evidence type="ECO:0000256" key="3">
    <source>
        <dbReference type="ARBA" id="ARBA00022842"/>
    </source>
</evidence>
<dbReference type="GO" id="GO:0007165">
    <property type="term" value="P:signal transduction"/>
    <property type="evidence" value="ECO:0007669"/>
    <property type="project" value="TreeGrafter"/>
</dbReference>
<feature type="binding site" evidence="4">
    <location>
        <position position="86"/>
    </location>
    <ligand>
        <name>Mg(2+)</name>
        <dbReference type="ChEBI" id="CHEBI:18420"/>
        <label>1</label>
        <note>catalytic</note>
    </ligand>
</feature>
<sequence>MPVTDLDLITNAARKAGAIATRFFDADPKVWEKPGQGPVTEADLAVDKMLNDMLLTARPDYGWLSEETADTDARLNTTHQFVVDPIDGTRAFIEGSKDWAISIAVVSNGIPSAAAIYLPMRDNLYAASHKTTAALNGRDIIISPNCKTVLATRPTMDGQHWKNETPPNLKRHFRSSLAYRMCLVAEGRYDAMVTLRPSWEWDIAAGSLIIERAGGIVSDRTGASLAFNSAMPQLNGVIGATPKAHAEIMDRLI</sequence>
<organism evidence="5 6">
    <name type="scientific">Marivivens niveibacter</name>
    <dbReference type="NCBI Taxonomy" id="1930667"/>
    <lineage>
        <taxon>Bacteria</taxon>
        <taxon>Pseudomonadati</taxon>
        <taxon>Pseudomonadota</taxon>
        <taxon>Alphaproteobacteria</taxon>
        <taxon>Rhodobacterales</taxon>
        <taxon>Paracoccaceae</taxon>
        <taxon>Marivivens group</taxon>
        <taxon>Marivivens</taxon>
    </lineage>
</organism>
<evidence type="ECO:0000256" key="2">
    <source>
        <dbReference type="ARBA" id="ARBA00022723"/>
    </source>
</evidence>
<dbReference type="PRINTS" id="PR00377">
    <property type="entry name" value="IMPHPHTASES"/>
</dbReference>
<comment type="caution">
    <text evidence="5">The sequence shown here is derived from an EMBL/GenBank/DDBJ whole genome shotgun (WGS) entry which is preliminary data.</text>
</comment>
<evidence type="ECO:0000313" key="5">
    <source>
        <dbReference type="EMBL" id="OUD09568.1"/>
    </source>
</evidence>
<keyword evidence="2 4" id="KW-0479">Metal-binding</keyword>
<name>A0A251WZK6_9RHOB</name>
<comment type="similarity">
    <text evidence="1">Belongs to the inositol monophosphatase superfamily.</text>
</comment>
<dbReference type="GO" id="GO:0008934">
    <property type="term" value="F:inositol monophosphate 1-phosphatase activity"/>
    <property type="evidence" value="ECO:0007669"/>
    <property type="project" value="TreeGrafter"/>
</dbReference>
<keyword evidence="6" id="KW-1185">Reference proteome</keyword>
<protein>
    <submittedName>
        <fullName evidence="5">3'(2'),5'-bisphosphate nucleotidase CysQ</fullName>
    </submittedName>
</protein>
<dbReference type="Gene3D" id="3.30.540.10">
    <property type="entry name" value="Fructose-1,6-Bisphosphatase, subunit A, domain 1"/>
    <property type="match status" value="1"/>
</dbReference>
<gene>
    <name evidence="5" type="ORF">BVC71_06875</name>
</gene>
<feature type="binding site" evidence="4">
    <location>
        <position position="66"/>
    </location>
    <ligand>
        <name>Mg(2+)</name>
        <dbReference type="ChEBI" id="CHEBI:18420"/>
        <label>1</label>
        <note>catalytic</note>
    </ligand>
</feature>
<dbReference type="AlphaFoldDB" id="A0A251WZK6"/>
<keyword evidence="3 4" id="KW-0460">Magnesium</keyword>
<dbReference type="Proteomes" id="UP000194664">
    <property type="component" value="Unassembled WGS sequence"/>
</dbReference>
<dbReference type="PROSITE" id="PS00630">
    <property type="entry name" value="IMP_2"/>
    <property type="match status" value="1"/>
</dbReference>